<comment type="caution">
    <text evidence="11">The sequence shown here is derived from an EMBL/GenBank/DDBJ whole genome shotgun (WGS) entry which is preliminary data.</text>
</comment>
<dbReference type="SMART" id="SM00382">
    <property type="entry name" value="AAA"/>
    <property type="match status" value="2"/>
</dbReference>
<dbReference type="Pfam" id="PF00005">
    <property type="entry name" value="ABC_tran"/>
    <property type="match status" value="2"/>
</dbReference>
<feature type="transmembrane region" description="Helical" evidence="8">
    <location>
        <begin position="867"/>
        <end position="892"/>
    </location>
</feature>
<feature type="domain" description="ABC transporter" evidence="9">
    <location>
        <begin position="959"/>
        <end position="1171"/>
    </location>
</feature>
<evidence type="ECO:0000256" key="4">
    <source>
        <dbReference type="ARBA" id="ARBA00022840"/>
    </source>
</evidence>
<keyword evidence="2 8" id="KW-0812">Transmembrane</keyword>
<comment type="subcellular location">
    <subcellularLocation>
        <location evidence="1">Cell membrane</location>
        <topology evidence="1">Multi-pass membrane protein</topology>
    </subcellularLocation>
</comment>
<feature type="domain" description="ABC transporter" evidence="9">
    <location>
        <begin position="332"/>
        <end position="565"/>
    </location>
</feature>
<sequence>MFDKRLLAMVPTAMRYILANMLFQWISLIANIAMMVAIGLFLYDSLMGAASGVSFTQVLLVAAAAIAVRALCTVLAQSMSFKAAALAKKTMRQAVYDKLTRLGPAYAEKIPTSEAVQMSVEGVEQLEVYFGSYLPQLFYAVVAPVTLFCFLAPWSLPAALVLFVCVPLIPVSIMAIQRIAKRVVRAYWGKYSDLGGTFLENLQGLTTLKIYRADAARHKLMNEEAEGFRRATMKLLSMQLNSINVMDLLAYGGAAIGIIVVLFQFGGGAASLTAAFVIVFLSAEFFIPMRTLGSFFHTAMNGIAAAEKMFDLLDAPEPERGTERIDPANCSIACKDLSYSYDGVRTVLSDADFIAEQNRFTAIVGESGSGKSTLAGILSGRNAAYGGTVSIGGIDARSVSRESLMRSLVTVSFSSYLFKGSVRSNLLMGDPQASDGELWEALDRCRLGDFVRAEGGLDMPLAEQAANLSGGQRQRLALARALLHDADIYIFDEATSNIDAESEAALIEAIDELAQSKTVIMISHRLAAIANADCIYAMEDGRIVESGTHGELLANDSVYARLWNQQAKLEAYAARERAACTGGQTASADGASLAGDAGSCAADKDRPPIEDVGETSGAPREKRTNLSVMLRLIALVGPLLPYMVLAVVLGVAGFFAAIFLTTFGAYGIVDAAGMPAGIGFGAACVLVAVCGIVRGPLRYGEQLCNHFIAFKLLALIRDKVFGSLRRLAPAKLEGRDKGNLISLLTSDVELLEVFYAHTISPIAIAVVVSLGMAAFIGSFSLPLAFVALAAYLVIGLIVPLTASRMAGKGGREFRDQVGDMNTFVLDSLRGLRETLQYGCERKRSVELERRTENLASVEAVLKRRMGWFMALTSALVLAFDVAMVGVAFSLYAAGGLGFSEALICVMAFMSSFGPVIAVANLGSTLQQTFASGARVLDVLDESPEVRDVTDGVAVSFAGAEARGVGFSYGAEQILGNVNLRIQPKTVVNIAGRSGSGKSTFLKLLMRFWDVTEGSIELSGTDIRAIDTTSLRDNESYMTQETHLFAGTVRENIALVKPEATDAELDEACRKAAILDLIGRLPQGYDTPVGELGDTLSGGERQRIGLARVFLYDAPFVLLDEPTSNLDSLNEAAVLSALEASKADKTIVLVSHRASTCMFADKTYSVENGRVS</sequence>
<dbReference type="PANTHER" id="PTHR24221">
    <property type="entry name" value="ATP-BINDING CASSETTE SUB-FAMILY B"/>
    <property type="match status" value="1"/>
</dbReference>
<reference evidence="11 12" key="1">
    <citation type="submission" date="2024-04" db="EMBL/GenBank/DDBJ databases">
        <title>Human intestinal bacterial collection.</title>
        <authorList>
            <person name="Pauvert C."/>
            <person name="Hitch T.C.A."/>
            <person name="Clavel T."/>
        </authorList>
    </citation>
    <scope>NUCLEOTIDE SEQUENCE [LARGE SCALE GENOMIC DNA]</scope>
    <source>
        <strain evidence="11 12">CLA-KB-H42</strain>
    </source>
</reference>
<proteinExistence type="predicted"/>
<feature type="domain" description="ABC transmembrane type-1" evidence="10">
    <location>
        <begin position="644"/>
        <end position="927"/>
    </location>
</feature>
<dbReference type="Gene3D" id="1.20.1560.10">
    <property type="entry name" value="ABC transporter type 1, transmembrane domain"/>
    <property type="match status" value="2"/>
</dbReference>
<evidence type="ECO:0000256" key="6">
    <source>
        <dbReference type="ARBA" id="ARBA00023136"/>
    </source>
</evidence>
<dbReference type="SUPFAM" id="SSF90123">
    <property type="entry name" value="ABC transporter transmembrane region"/>
    <property type="match status" value="2"/>
</dbReference>
<evidence type="ECO:0000256" key="7">
    <source>
        <dbReference type="SAM" id="MobiDB-lite"/>
    </source>
</evidence>
<protein>
    <submittedName>
        <fullName evidence="11">Thiol reductant ABC exporter subunit CydC</fullName>
    </submittedName>
</protein>
<dbReference type="RefSeq" id="WP_349227280.1">
    <property type="nucleotide sequence ID" value="NZ_JBBNOP010000004.1"/>
</dbReference>
<dbReference type="Pfam" id="PF00664">
    <property type="entry name" value="ABC_membrane"/>
    <property type="match status" value="2"/>
</dbReference>
<dbReference type="PROSITE" id="PS00211">
    <property type="entry name" value="ABC_TRANSPORTER_1"/>
    <property type="match status" value="2"/>
</dbReference>
<dbReference type="PANTHER" id="PTHR24221:SF654">
    <property type="entry name" value="ATP-BINDING CASSETTE SUB-FAMILY B MEMBER 6"/>
    <property type="match status" value="1"/>
</dbReference>
<evidence type="ECO:0000256" key="3">
    <source>
        <dbReference type="ARBA" id="ARBA00022741"/>
    </source>
</evidence>
<dbReference type="SUPFAM" id="SSF52540">
    <property type="entry name" value="P-loop containing nucleoside triphosphate hydrolases"/>
    <property type="match status" value="2"/>
</dbReference>
<feature type="transmembrane region" description="Helical" evidence="8">
    <location>
        <begin position="783"/>
        <end position="802"/>
    </location>
</feature>
<dbReference type="EMBL" id="JBBNOP010000004">
    <property type="protein sequence ID" value="MEQ3362543.1"/>
    <property type="molecule type" value="Genomic_DNA"/>
</dbReference>
<accession>A0ABV1JBT3</accession>
<dbReference type="InterPro" id="IPR027417">
    <property type="entry name" value="P-loop_NTPase"/>
</dbReference>
<evidence type="ECO:0000313" key="12">
    <source>
        <dbReference type="Proteomes" id="UP001487305"/>
    </source>
</evidence>
<feature type="region of interest" description="Disordered" evidence="7">
    <location>
        <begin position="598"/>
        <end position="620"/>
    </location>
</feature>
<dbReference type="InterPro" id="IPR017871">
    <property type="entry name" value="ABC_transporter-like_CS"/>
</dbReference>
<dbReference type="PROSITE" id="PS50929">
    <property type="entry name" value="ABC_TM1F"/>
    <property type="match status" value="2"/>
</dbReference>
<evidence type="ECO:0000256" key="1">
    <source>
        <dbReference type="ARBA" id="ARBA00004651"/>
    </source>
</evidence>
<evidence type="ECO:0000259" key="10">
    <source>
        <dbReference type="PROSITE" id="PS50929"/>
    </source>
</evidence>
<dbReference type="InterPro" id="IPR003593">
    <property type="entry name" value="AAA+_ATPase"/>
</dbReference>
<evidence type="ECO:0000259" key="9">
    <source>
        <dbReference type="PROSITE" id="PS50893"/>
    </source>
</evidence>
<dbReference type="PROSITE" id="PS50893">
    <property type="entry name" value="ABC_TRANSPORTER_2"/>
    <property type="match status" value="2"/>
</dbReference>
<dbReference type="InterPro" id="IPR039421">
    <property type="entry name" value="Type_1_exporter"/>
</dbReference>
<feature type="transmembrane region" description="Helical" evidence="8">
    <location>
        <begin position="21"/>
        <end position="43"/>
    </location>
</feature>
<organism evidence="11 12">
    <name type="scientific">Raoultibacter massiliensis</name>
    <dbReference type="NCBI Taxonomy" id="1852371"/>
    <lineage>
        <taxon>Bacteria</taxon>
        <taxon>Bacillati</taxon>
        <taxon>Actinomycetota</taxon>
        <taxon>Coriobacteriia</taxon>
        <taxon>Eggerthellales</taxon>
        <taxon>Eggerthellaceae</taxon>
        <taxon>Raoultibacter</taxon>
    </lineage>
</organism>
<dbReference type="InterPro" id="IPR014223">
    <property type="entry name" value="ABC_CydC/D"/>
</dbReference>
<feature type="transmembrane region" description="Helical" evidence="8">
    <location>
        <begin position="269"/>
        <end position="287"/>
    </location>
</feature>
<dbReference type="NCBIfam" id="TIGR02868">
    <property type="entry name" value="CydC"/>
    <property type="match status" value="1"/>
</dbReference>
<keyword evidence="5 8" id="KW-1133">Transmembrane helix</keyword>
<name>A0ABV1JBT3_9ACTN</name>
<keyword evidence="3" id="KW-0547">Nucleotide-binding</keyword>
<dbReference type="Gene3D" id="3.40.50.300">
    <property type="entry name" value="P-loop containing nucleotide triphosphate hydrolases"/>
    <property type="match status" value="2"/>
</dbReference>
<feature type="transmembrane region" description="Helical" evidence="8">
    <location>
        <begin position="137"/>
        <end position="154"/>
    </location>
</feature>
<feature type="domain" description="ABC transmembrane type-1" evidence="10">
    <location>
        <begin position="21"/>
        <end position="301"/>
    </location>
</feature>
<evidence type="ECO:0000313" key="11">
    <source>
        <dbReference type="EMBL" id="MEQ3362543.1"/>
    </source>
</evidence>
<evidence type="ECO:0000256" key="2">
    <source>
        <dbReference type="ARBA" id="ARBA00022692"/>
    </source>
</evidence>
<feature type="transmembrane region" description="Helical" evidence="8">
    <location>
        <begin position="160"/>
        <end position="180"/>
    </location>
</feature>
<dbReference type="InterPro" id="IPR011527">
    <property type="entry name" value="ABC1_TM_dom"/>
</dbReference>
<dbReference type="CDD" id="cd18781">
    <property type="entry name" value="ABC_6TM_AarD_CydDC_like"/>
    <property type="match status" value="1"/>
</dbReference>
<feature type="transmembrane region" description="Helical" evidence="8">
    <location>
        <begin position="753"/>
        <end position="777"/>
    </location>
</feature>
<evidence type="ECO:0000256" key="5">
    <source>
        <dbReference type="ARBA" id="ARBA00022989"/>
    </source>
</evidence>
<dbReference type="InterPro" id="IPR036640">
    <property type="entry name" value="ABC1_TM_sf"/>
</dbReference>
<keyword evidence="12" id="KW-1185">Reference proteome</keyword>
<gene>
    <name evidence="11" type="primary">cydC</name>
    <name evidence="11" type="ORF">AAA083_06105</name>
</gene>
<evidence type="ECO:0000256" key="8">
    <source>
        <dbReference type="SAM" id="Phobius"/>
    </source>
</evidence>
<keyword evidence="6 8" id="KW-0472">Membrane</keyword>
<feature type="transmembrane region" description="Helical" evidence="8">
    <location>
        <begin position="672"/>
        <end position="693"/>
    </location>
</feature>
<feature type="transmembrane region" description="Helical" evidence="8">
    <location>
        <begin position="632"/>
        <end position="660"/>
    </location>
</feature>
<dbReference type="InterPro" id="IPR003439">
    <property type="entry name" value="ABC_transporter-like_ATP-bd"/>
</dbReference>
<dbReference type="Proteomes" id="UP001487305">
    <property type="component" value="Unassembled WGS sequence"/>
</dbReference>
<feature type="transmembrane region" description="Helical" evidence="8">
    <location>
        <begin position="243"/>
        <end position="263"/>
    </location>
</feature>
<feature type="transmembrane region" description="Helical" evidence="8">
    <location>
        <begin position="55"/>
        <end position="76"/>
    </location>
</feature>
<feature type="transmembrane region" description="Helical" evidence="8">
    <location>
        <begin position="898"/>
        <end position="921"/>
    </location>
</feature>
<keyword evidence="4" id="KW-0067">ATP-binding</keyword>